<sequence length="114" mass="12739">MAKQDRNTEKFERGDRYQLDIDTVADAFGHRGADAQARIGTRTAADGYGIDWNSVAVGKRQGLIDERSKTLTVIRTTVIFLFVDACAIFTQGNGAHIGACFYVQYTRHNSFLYL</sequence>
<protein>
    <submittedName>
        <fullName evidence="1">Uncharacterized protein</fullName>
    </submittedName>
</protein>
<dbReference type="Proteomes" id="UP000070533">
    <property type="component" value="Unassembled WGS sequence"/>
</dbReference>
<reference evidence="2" key="1">
    <citation type="submission" date="2016-01" db="EMBL/GenBank/DDBJ databases">
        <authorList>
            <person name="Mitreva M."/>
            <person name="Pepin K.H."/>
            <person name="Mihindukulasuriya K.A."/>
            <person name="Fulton R."/>
            <person name="Fronick C."/>
            <person name="O'Laughlin M."/>
            <person name="Miner T."/>
            <person name="Herter B."/>
            <person name="Rosa B.A."/>
            <person name="Cordes M."/>
            <person name="Tomlinson C."/>
            <person name="Wollam A."/>
            <person name="Palsikar V.B."/>
            <person name="Mardis E.R."/>
            <person name="Wilson R.K."/>
        </authorList>
    </citation>
    <scope>NUCLEOTIDE SEQUENCE [LARGE SCALE GENOMIC DNA]</scope>
    <source>
        <strain evidence="2">MJR7716</strain>
    </source>
</reference>
<evidence type="ECO:0000313" key="1">
    <source>
        <dbReference type="EMBL" id="KXA39452.1"/>
    </source>
</evidence>
<evidence type="ECO:0000313" key="2">
    <source>
        <dbReference type="Proteomes" id="UP000070533"/>
    </source>
</evidence>
<dbReference type="STRING" id="28128.HMPREF3226_01287"/>
<gene>
    <name evidence="1" type="ORF">HMPREF3226_01287</name>
</gene>
<comment type="caution">
    <text evidence="1">The sequence shown here is derived from an EMBL/GenBank/DDBJ whole genome shotgun (WGS) entry which is preliminary data.</text>
</comment>
<proteinExistence type="predicted"/>
<name>A0A133Q991_9BACT</name>
<keyword evidence="2" id="KW-1185">Reference proteome</keyword>
<accession>A0A133Q991</accession>
<organism evidence="1 2">
    <name type="scientific">Prevotella corporis</name>
    <dbReference type="NCBI Taxonomy" id="28128"/>
    <lineage>
        <taxon>Bacteria</taxon>
        <taxon>Pseudomonadati</taxon>
        <taxon>Bacteroidota</taxon>
        <taxon>Bacteroidia</taxon>
        <taxon>Bacteroidales</taxon>
        <taxon>Prevotellaceae</taxon>
        <taxon>Prevotella</taxon>
    </lineage>
</organism>
<dbReference type="AlphaFoldDB" id="A0A133Q991"/>
<dbReference type="EMBL" id="LRQG01000092">
    <property type="protein sequence ID" value="KXA39452.1"/>
    <property type="molecule type" value="Genomic_DNA"/>
</dbReference>